<feature type="binding site" evidence="7">
    <location>
        <position position="135"/>
    </location>
    <ligand>
        <name>Zn(2+)</name>
        <dbReference type="ChEBI" id="CHEBI:29105"/>
        <note>catalytic</note>
    </ligand>
</feature>
<dbReference type="InterPro" id="IPR023091">
    <property type="entry name" value="MetalPrtase_cat_dom_sf_prd"/>
</dbReference>
<dbReference type="NCBIfam" id="TIGR00043">
    <property type="entry name" value="rRNA maturation RNase YbeY"/>
    <property type="match status" value="1"/>
</dbReference>
<evidence type="ECO:0000313" key="9">
    <source>
        <dbReference type="Proteomes" id="UP001230156"/>
    </source>
</evidence>
<protein>
    <recommendedName>
        <fullName evidence="7">Endoribonuclease YbeY</fullName>
        <ecNumber evidence="7">3.1.-.-</ecNumber>
    </recommendedName>
</protein>
<keyword evidence="7" id="KW-0690">Ribosome biogenesis</keyword>
<dbReference type="PROSITE" id="PS01306">
    <property type="entry name" value="UPF0054"/>
    <property type="match status" value="1"/>
</dbReference>
<name>A0ABU0YRE0_9PROT</name>
<comment type="function">
    <text evidence="7">Single strand-specific metallo-endoribonuclease involved in late-stage 70S ribosome quality control and in maturation of the 3' terminus of the 16S rRNA.</text>
</comment>
<dbReference type="HAMAP" id="MF_00009">
    <property type="entry name" value="Endoribonucl_YbeY"/>
    <property type="match status" value="1"/>
</dbReference>
<sequence length="170" mass="18286">MPRAASPRVAVSVIVEHDAWREAIAEPAPLLRRAAGAALAQARRVRRWRATVAPSVAVALIDDRAIRKLNRTYRGKDKPTNVLSFPAGEAPDGKGKTRSLGDVAIALGTVKREARAQGKTVDDHVAHLMVHAVLHLLGYDHEADPDAEEMEALERKALAALGIADPYGAK</sequence>
<keyword evidence="3 7" id="KW-0479">Metal-binding</keyword>
<feature type="binding site" evidence="7">
    <location>
        <position position="141"/>
    </location>
    <ligand>
        <name>Zn(2+)</name>
        <dbReference type="ChEBI" id="CHEBI:29105"/>
        <note>catalytic</note>
    </ligand>
</feature>
<evidence type="ECO:0000256" key="6">
    <source>
        <dbReference type="ARBA" id="ARBA00022833"/>
    </source>
</evidence>
<dbReference type="EMBL" id="JAUYVI010000005">
    <property type="protein sequence ID" value="MDQ7249353.1"/>
    <property type="molecule type" value="Genomic_DNA"/>
</dbReference>
<evidence type="ECO:0000256" key="1">
    <source>
        <dbReference type="ARBA" id="ARBA00010875"/>
    </source>
</evidence>
<dbReference type="EC" id="3.1.-.-" evidence="7"/>
<comment type="cofactor">
    <cofactor evidence="7">
        <name>Zn(2+)</name>
        <dbReference type="ChEBI" id="CHEBI:29105"/>
    </cofactor>
    <text evidence="7">Binds 1 zinc ion.</text>
</comment>
<evidence type="ECO:0000313" key="8">
    <source>
        <dbReference type="EMBL" id="MDQ7249353.1"/>
    </source>
</evidence>
<dbReference type="RefSeq" id="WP_379957241.1">
    <property type="nucleotide sequence ID" value="NZ_JAUYVI010000005.1"/>
</dbReference>
<dbReference type="PANTHER" id="PTHR46986:SF1">
    <property type="entry name" value="ENDORIBONUCLEASE YBEY, CHLOROPLASTIC"/>
    <property type="match status" value="1"/>
</dbReference>
<keyword evidence="7" id="KW-0698">rRNA processing</keyword>
<evidence type="ECO:0000256" key="3">
    <source>
        <dbReference type="ARBA" id="ARBA00022723"/>
    </source>
</evidence>
<evidence type="ECO:0000256" key="5">
    <source>
        <dbReference type="ARBA" id="ARBA00022801"/>
    </source>
</evidence>
<keyword evidence="2 7" id="KW-0540">Nuclease</keyword>
<comment type="similarity">
    <text evidence="1 7">Belongs to the endoribonuclease YbeY family.</text>
</comment>
<proteinExistence type="inferred from homology"/>
<dbReference type="InterPro" id="IPR020549">
    <property type="entry name" value="YbeY_CS"/>
</dbReference>
<dbReference type="Proteomes" id="UP001230156">
    <property type="component" value="Unassembled WGS sequence"/>
</dbReference>
<dbReference type="Pfam" id="PF02130">
    <property type="entry name" value="YbeY"/>
    <property type="match status" value="1"/>
</dbReference>
<dbReference type="InterPro" id="IPR002036">
    <property type="entry name" value="YbeY"/>
</dbReference>
<feature type="binding site" evidence="7">
    <location>
        <position position="131"/>
    </location>
    <ligand>
        <name>Zn(2+)</name>
        <dbReference type="ChEBI" id="CHEBI:29105"/>
        <note>catalytic</note>
    </ligand>
</feature>
<gene>
    <name evidence="7 8" type="primary">ybeY</name>
    <name evidence="8" type="ORF">Q8A70_16820</name>
</gene>
<evidence type="ECO:0000256" key="2">
    <source>
        <dbReference type="ARBA" id="ARBA00022722"/>
    </source>
</evidence>
<dbReference type="Gene3D" id="3.40.390.30">
    <property type="entry name" value="Metalloproteases ('zincins'), catalytic domain"/>
    <property type="match status" value="1"/>
</dbReference>
<keyword evidence="6 7" id="KW-0862">Zinc</keyword>
<dbReference type="PANTHER" id="PTHR46986">
    <property type="entry name" value="ENDORIBONUCLEASE YBEY, CHLOROPLASTIC"/>
    <property type="match status" value="1"/>
</dbReference>
<evidence type="ECO:0000256" key="7">
    <source>
        <dbReference type="HAMAP-Rule" id="MF_00009"/>
    </source>
</evidence>
<comment type="subcellular location">
    <subcellularLocation>
        <location evidence="7">Cytoplasm</location>
    </subcellularLocation>
</comment>
<keyword evidence="7" id="KW-0963">Cytoplasm</keyword>
<keyword evidence="5 7" id="KW-0378">Hydrolase</keyword>
<dbReference type="SUPFAM" id="SSF55486">
    <property type="entry name" value="Metalloproteases ('zincins'), catalytic domain"/>
    <property type="match status" value="1"/>
</dbReference>
<keyword evidence="9" id="KW-1185">Reference proteome</keyword>
<keyword evidence="4 7" id="KW-0255">Endonuclease</keyword>
<evidence type="ECO:0000256" key="4">
    <source>
        <dbReference type="ARBA" id="ARBA00022759"/>
    </source>
</evidence>
<reference evidence="9" key="1">
    <citation type="submission" date="2023-08" db="EMBL/GenBank/DDBJ databases">
        <title>Rhodospirillaceae gen. nov., a novel taxon isolated from the Yangtze River Yuezi River estuary sludge.</title>
        <authorList>
            <person name="Ruan L."/>
        </authorList>
    </citation>
    <scope>NUCLEOTIDE SEQUENCE [LARGE SCALE GENOMIC DNA]</scope>
    <source>
        <strain evidence="9">R-7</strain>
    </source>
</reference>
<organism evidence="8 9">
    <name type="scientific">Dongia sedimenti</name>
    <dbReference type="NCBI Taxonomy" id="3064282"/>
    <lineage>
        <taxon>Bacteria</taxon>
        <taxon>Pseudomonadati</taxon>
        <taxon>Pseudomonadota</taxon>
        <taxon>Alphaproteobacteria</taxon>
        <taxon>Rhodospirillales</taxon>
        <taxon>Dongiaceae</taxon>
        <taxon>Dongia</taxon>
    </lineage>
</organism>
<comment type="caution">
    <text evidence="8">The sequence shown here is derived from an EMBL/GenBank/DDBJ whole genome shotgun (WGS) entry which is preliminary data.</text>
</comment>
<accession>A0ABU0YRE0</accession>